<dbReference type="PANTHER" id="PTHR10933">
    <property type="entry name" value="IMMUNOGLOBULIN-BINDING PROTEIN 1"/>
    <property type="match status" value="1"/>
</dbReference>
<dbReference type="GO" id="GO:0005829">
    <property type="term" value="C:cytosol"/>
    <property type="evidence" value="ECO:0007669"/>
    <property type="project" value="TreeGrafter"/>
</dbReference>
<dbReference type="Pfam" id="PF04177">
    <property type="entry name" value="TAP42"/>
    <property type="match status" value="1"/>
</dbReference>
<dbReference type="InterPro" id="IPR007304">
    <property type="entry name" value="TAP46-like"/>
</dbReference>
<dbReference type="InterPro" id="IPR038511">
    <property type="entry name" value="TAP42/TAP46-like_sf"/>
</dbReference>
<feature type="compositionally biased region" description="Basic and acidic residues" evidence="1">
    <location>
        <begin position="231"/>
        <end position="248"/>
    </location>
</feature>
<comment type="caution">
    <text evidence="2">The sequence shown here is derived from an EMBL/GenBank/DDBJ whole genome shotgun (WGS) entry which is preliminary data.</text>
</comment>
<dbReference type="Proteomes" id="UP000283383">
    <property type="component" value="Unassembled WGS sequence"/>
</dbReference>
<dbReference type="STRING" id="62708.A0A420IKA1"/>
<feature type="compositionally biased region" description="Basic and acidic residues" evidence="1">
    <location>
        <begin position="332"/>
        <end position="343"/>
    </location>
</feature>
<accession>A0A420IKA1</accession>
<keyword evidence="3" id="KW-1185">Reference proteome</keyword>
<feature type="region of interest" description="Disordered" evidence="1">
    <location>
        <begin position="300"/>
        <end position="354"/>
    </location>
</feature>
<proteinExistence type="predicted"/>
<sequence length="354" mass="40885">MADQNVKTLYDSGEKHRQQVDSACSSTTAADQQRILDAISTYEECLKLVDRSSLFSPNETVEDLTANDLQYLLINYRIAELIIRVNHKDRKSVIQRAREEYEKYLHLIYQYEILSDSEKKLYEKYNESPSKFSTIPTNNPNARRETKMSNFRLEKELKKKLDFLAKNSANFENDEESLREFHLTNISLCTHNTFQALESLNRELEVLMMAPPSPPECIESLEQDYRERMGLREKKDDSSNRLDRHELLPSKNSPILSSDGKPLRPFTLLDSRQALRKGVFRPGHNLPTMTIDEYLEEERARGGIIEGGGPASELKPEPDEDNYDVADQETIQAREWDEFKESNPRGSGNTLNRG</sequence>
<gene>
    <name evidence="2" type="ORF">GcM3_087002</name>
</gene>
<dbReference type="GO" id="GO:0035303">
    <property type="term" value="P:regulation of dephosphorylation"/>
    <property type="evidence" value="ECO:0007669"/>
    <property type="project" value="TreeGrafter"/>
</dbReference>
<feature type="compositionally biased region" description="Polar residues" evidence="1">
    <location>
        <begin position="344"/>
        <end position="354"/>
    </location>
</feature>
<dbReference type="PANTHER" id="PTHR10933:SF9">
    <property type="entry name" value="IMMUNOGLOBULIN-BINDING PROTEIN 1"/>
    <property type="match status" value="1"/>
</dbReference>
<dbReference type="AlphaFoldDB" id="A0A420IKA1"/>
<dbReference type="GO" id="GO:0051721">
    <property type="term" value="F:protein phosphatase 2A binding"/>
    <property type="evidence" value="ECO:0007669"/>
    <property type="project" value="TreeGrafter"/>
</dbReference>
<evidence type="ECO:0000313" key="3">
    <source>
        <dbReference type="Proteomes" id="UP000283383"/>
    </source>
</evidence>
<protein>
    <submittedName>
        <fullName evidence="2">Uncharacterized protein C63.05</fullName>
    </submittedName>
</protein>
<evidence type="ECO:0000313" key="2">
    <source>
        <dbReference type="EMBL" id="RKF74980.1"/>
    </source>
</evidence>
<dbReference type="GO" id="GO:0009966">
    <property type="term" value="P:regulation of signal transduction"/>
    <property type="evidence" value="ECO:0007669"/>
    <property type="project" value="InterPro"/>
</dbReference>
<feature type="region of interest" description="Disordered" evidence="1">
    <location>
        <begin position="231"/>
        <end position="263"/>
    </location>
</feature>
<dbReference type="Gene3D" id="1.25.40.540">
    <property type="entry name" value="TAP42-like family"/>
    <property type="match status" value="1"/>
</dbReference>
<dbReference type="EMBL" id="MCBQ01008704">
    <property type="protein sequence ID" value="RKF74980.1"/>
    <property type="molecule type" value="Genomic_DNA"/>
</dbReference>
<reference evidence="2 3" key="1">
    <citation type="journal article" date="2018" name="BMC Genomics">
        <title>Comparative genome analyses reveal sequence features reflecting distinct modes of host-adaptation between dicot and monocot powdery mildew.</title>
        <authorList>
            <person name="Wu Y."/>
            <person name="Ma X."/>
            <person name="Pan Z."/>
            <person name="Kale S.D."/>
            <person name="Song Y."/>
            <person name="King H."/>
            <person name="Zhang Q."/>
            <person name="Presley C."/>
            <person name="Deng X."/>
            <person name="Wei C.I."/>
            <person name="Xiao S."/>
        </authorList>
    </citation>
    <scope>NUCLEOTIDE SEQUENCE [LARGE SCALE GENOMIC DNA]</scope>
    <source>
        <strain evidence="2">UMSG3</strain>
    </source>
</reference>
<name>A0A420IKA1_9PEZI</name>
<evidence type="ECO:0000256" key="1">
    <source>
        <dbReference type="SAM" id="MobiDB-lite"/>
    </source>
</evidence>
<organism evidence="2 3">
    <name type="scientific">Golovinomyces cichoracearum</name>
    <dbReference type="NCBI Taxonomy" id="62708"/>
    <lineage>
        <taxon>Eukaryota</taxon>
        <taxon>Fungi</taxon>
        <taxon>Dikarya</taxon>
        <taxon>Ascomycota</taxon>
        <taxon>Pezizomycotina</taxon>
        <taxon>Leotiomycetes</taxon>
        <taxon>Erysiphales</taxon>
        <taxon>Erysiphaceae</taxon>
        <taxon>Golovinomyces</taxon>
    </lineage>
</organism>
<feature type="compositionally biased region" description="Acidic residues" evidence="1">
    <location>
        <begin position="318"/>
        <end position="327"/>
    </location>
</feature>